<dbReference type="RefSeq" id="WP_395419317.1">
    <property type="nucleotide sequence ID" value="NZ_JBIPKE010000020.1"/>
</dbReference>
<comment type="caution">
    <text evidence="1">The sequence shown here is derived from an EMBL/GenBank/DDBJ whole genome shotgun (WGS) entry which is preliminary data.</text>
</comment>
<accession>A0ABW7NE24</accession>
<evidence type="ECO:0008006" key="3">
    <source>
        <dbReference type="Google" id="ProtNLM"/>
    </source>
</evidence>
<dbReference type="Proteomes" id="UP001610063">
    <property type="component" value="Unassembled WGS sequence"/>
</dbReference>
<dbReference type="PROSITE" id="PS51257">
    <property type="entry name" value="PROKAR_LIPOPROTEIN"/>
    <property type="match status" value="1"/>
</dbReference>
<proteinExistence type="predicted"/>
<reference evidence="1 2" key="1">
    <citation type="journal article" date="2013" name="Int. J. Syst. Evol. Microbiol.">
        <title>Marinoscillum luteum sp. nov., isolated from marine sediment.</title>
        <authorList>
            <person name="Cha I.T."/>
            <person name="Park S.J."/>
            <person name="Kim S.J."/>
            <person name="Kim J.G."/>
            <person name="Jung M.Y."/>
            <person name="Shin K.S."/>
            <person name="Kwon K.K."/>
            <person name="Yang S.H."/>
            <person name="Seo Y.S."/>
            <person name="Rhee S.K."/>
        </authorList>
    </citation>
    <scope>NUCLEOTIDE SEQUENCE [LARGE SCALE GENOMIC DNA]</scope>
    <source>
        <strain evidence="1 2">KCTC 23939</strain>
    </source>
</reference>
<organism evidence="1 2">
    <name type="scientific">Marinoscillum luteum</name>
    <dbReference type="NCBI Taxonomy" id="861051"/>
    <lineage>
        <taxon>Bacteria</taxon>
        <taxon>Pseudomonadati</taxon>
        <taxon>Bacteroidota</taxon>
        <taxon>Cytophagia</taxon>
        <taxon>Cytophagales</taxon>
        <taxon>Reichenbachiellaceae</taxon>
        <taxon>Marinoscillum</taxon>
    </lineage>
</organism>
<evidence type="ECO:0000313" key="2">
    <source>
        <dbReference type="Proteomes" id="UP001610063"/>
    </source>
</evidence>
<protein>
    <recommendedName>
        <fullName evidence="3">YD repeat-containing protein</fullName>
    </recommendedName>
</protein>
<dbReference type="EMBL" id="JBIPKE010000020">
    <property type="protein sequence ID" value="MFH6985870.1"/>
    <property type="molecule type" value="Genomic_DNA"/>
</dbReference>
<sequence>MKKYLMFMSAIVLGASTIFMSSCKDDEGGDPVIVEPSLIKTISIDYSGGAGEEVESWQFNYDDNDRIASIDVFWNGESDGTTVYDYSVANQLTITRGESSTVYILNAEGLVIKELWNDEGTEWEGYEYNSDGQMIKVVEHYGGVDHLKYDLVISEGNVTNRIRYNDDGTVREDREFTYTIGDNLSGIHQIYQVDSEWKNVGGTFGKQSAKLADGYLRKIAEDPSSAFTAKFVYTFDEQNRVATQTKNGTSSGGPFSESWAYTYYED</sequence>
<gene>
    <name evidence="1" type="ORF">ACHKAR_20615</name>
</gene>
<name>A0ABW7NE24_9BACT</name>
<evidence type="ECO:0000313" key="1">
    <source>
        <dbReference type="EMBL" id="MFH6985870.1"/>
    </source>
</evidence>
<keyword evidence="2" id="KW-1185">Reference proteome</keyword>